<dbReference type="Proteomes" id="UP000311605">
    <property type="component" value="Unassembled WGS sequence"/>
</dbReference>
<dbReference type="Pfam" id="PF04325">
    <property type="entry name" value="DUF465"/>
    <property type="match status" value="1"/>
</dbReference>
<proteinExistence type="predicted"/>
<gene>
    <name evidence="1" type="ORF">FHP24_18945</name>
</gene>
<evidence type="ECO:0000313" key="2">
    <source>
        <dbReference type="Proteomes" id="UP000311605"/>
    </source>
</evidence>
<dbReference type="OrthoDB" id="1263265at2"/>
<name>A0A5C4XFV7_9HYPH</name>
<dbReference type="EMBL" id="VDMN01000004">
    <property type="protein sequence ID" value="TNM62169.1"/>
    <property type="molecule type" value="Genomic_DNA"/>
</dbReference>
<protein>
    <submittedName>
        <fullName evidence="1">DUF465 domain-containing protein</fullName>
    </submittedName>
</protein>
<dbReference type="InterPro" id="IPR038444">
    <property type="entry name" value="DUF465_sf"/>
</dbReference>
<dbReference type="InterPro" id="IPR007420">
    <property type="entry name" value="DUF465"/>
</dbReference>
<reference evidence="1 2" key="1">
    <citation type="submission" date="2019-06" db="EMBL/GenBank/DDBJ databases">
        <title>The draft genome of Rhizobium smilacinae PTYR-5.</title>
        <authorList>
            <person name="Liu L."/>
            <person name="Li L."/>
            <person name="Zhang X."/>
        </authorList>
    </citation>
    <scope>NUCLEOTIDE SEQUENCE [LARGE SCALE GENOMIC DNA]</scope>
    <source>
        <strain evidence="1 2">PTYR-5</strain>
    </source>
</reference>
<comment type="caution">
    <text evidence="1">The sequence shown here is derived from an EMBL/GenBank/DDBJ whole genome shotgun (WGS) entry which is preliminary data.</text>
</comment>
<evidence type="ECO:0000313" key="1">
    <source>
        <dbReference type="EMBL" id="TNM62169.1"/>
    </source>
</evidence>
<accession>A0A5C4XFV7</accession>
<dbReference type="AlphaFoldDB" id="A0A5C4XFV7"/>
<sequence>MSGTLHELAAEFPDFRALVRHLQQTDGHFARLCRSYEDLSRRVHMAERRNEPAGDAMLIDMCKQRRQLKEEIYGMLVQPEPEAEAIKLAV</sequence>
<dbReference type="RefSeq" id="WP_139677795.1">
    <property type="nucleotide sequence ID" value="NZ_VDMN01000004.1"/>
</dbReference>
<organism evidence="1 2">
    <name type="scientific">Aliirhizobium smilacinae</name>
    <dbReference type="NCBI Taxonomy" id="1395944"/>
    <lineage>
        <taxon>Bacteria</taxon>
        <taxon>Pseudomonadati</taxon>
        <taxon>Pseudomonadota</taxon>
        <taxon>Alphaproteobacteria</taxon>
        <taxon>Hyphomicrobiales</taxon>
        <taxon>Rhizobiaceae</taxon>
        <taxon>Aliirhizobium</taxon>
    </lineage>
</organism>
<keyword evidence="2" id="KW-1185">Reference proteome</keyword>
<dbReference type="Gene3D" id="6.10.280.50">
    <property type="match status" value="1"/>
</dbReference>